<reference evidence="1 2" key="1">
    <citation type="journal article" date="2023" name="Sci. Data">
        <title>Genome assembly of the Korean intertidal mud-creeper Batillaria attramentaria.</title>
        <authorList>
            <person name="Patra A.K."/>
            <person name="Ho P.T."/>
            <person name="Jun S."/>
            <person name="Lee S.J."/>
            <person name="Kim Y."/>
            <person name="Won Y.J."/>
        </authorList>
    </citation>
    <scope>NUCLEOTIDE SEQUENCE [LARGE SCALE GENOMIC DNA]</scope>
    <source>
        <strain evidence="1">Wonlab-2016</strain>
    </source>
</reference>
<keyword evidence="2" id="KW-1185">Reference proteome</keyword>
<name>A0ABD0JQZ8_9CAEN</name>
<protein>
    <recommendedName>
        <fullName evidence="3">Dickkopf N-terminal cysteine-rich domain-containing protein</fullName>
    </recommendedName>
</protein>
<dbReference type="Proteomes" id="UP001519460">
    <property type="component" value="Unassembled WGS sequence"/>
</dbReference>
<gene>
    <name evidence="1" type="ORF">BaRGS_00031326</name>
</gene>
<organism evidence="1 2">
    <name type="scientific">Batillaria attramentaria</name>
    <dbReference type="NCBI Taxonomy" id="370345"/>
    <lineage>
        <taxon>Eukaryota</taxon>
        <taxon>Metazoa</taxon>
        <taxon>Spiralia</taxon>
        <taxon>Lophotrochozoa</taxon>
        <taxon>Mollusca</taxon>
        <taxon>Gastropoda</taxon>
        <taxon>Caenogastropoda</taxon>
        <taxon>Sorbeoconcha</taxon>
        <taxon>Cerithioidea</taxon>
        <taxon>Batillariidae</taxon>
        <taxon>Batillaria</taxon>
    </lineage>
</organism>
<feature type="non-terminal residue" evidence="1">
    <location>
        <position position="1"/>
    </location>
</feature>
<evidence type="ECO:0008006" key="3">
    <source>
        <dbReference type="Google" id="ProtNLM"/>
    </source>
</evidence>
<accession>A0ABD0JQZ8</accession>
<comment type="caution">
    <text evidence="1">The sequence shown here is derived from an EMBL/GenBank/DDBJ whole genome shotgun (WGS) entry which is preliminary data.</text>
</comment>
<sequence>LLCGGAAIFEELHAGTALWVFSSCQVRRRIKSICCHDWECPKDQCCQLSLAFGGIAEGKCVTRDPVSGQCSRPRRCKNQWDCNVDECCRLDYQNPRYRVGVCDKLGQESDTCTARPMYYPHPRSRRWPVVCPCADGFDCVRDVVTDKTGWLLFDCVTDRDNAGRPRRQLLQPQHLARRQQQPSVPPSVAWMPIAGALISSAVSSLPFSADSDPEKATIVESVCVHAPHLPHVLTRRRQTTA</sequence>
<evidence type="ECO:0000313" key="1">
    <source>
        <dbReference type="EMBL" id="KAK7477424.1"/>
    </source>
</evidence>
<dbReference type="AlphaFoldDB" id="A0ABD0JQZ8"/>
<proteinExistence type="predicted"/>
<dbReference type="EMBL" id="JACVVK020000350">
    <property type="protein sequence ID" value="KAK7477424.1"/>
    <property type="molecule type" value="Genomic_DNA"/>
</dbReference>
<evidence type="ECO:0000313" key="2">
    <source>
        <dbReference type="Proteomes" id="UP001519460"/>
    </source>
</evidence>
<feature type="non-terminal residue" evidence="1">
    <location>
        <position position="241"/>
    </location>
</feature>
<dbReference type="Gene3D" id="2.10.80.10">
    <property type="entry name" value="Lipase, subunit A"/>
    <property type="match status" value="1"/>
</dbReference>